<sequence>MNWLVSIAVAVSVVSALPSNDEVQATWFGSAPIINVVAPNLTTKWFEGSDYVQVVEVFVQNTDETHFLIKSHNLKVMVDSPFLDTVIPGTVKRLAPGQKALVQVGVRNKSSVSAGSKCTGKVSVSVSSHGQAASTDVSGICGISDYENTADSLLTHRTPDWFDKIKYGIFIHWGLYSVPAYGNTGSNEKYAEWYWKWQHDPEDETQTYQYHLKTYGENVTYDDFAANFTGSSFNAKDWVDLFADAGAQYFVPTTKHHDGFALFNFSEAISRRSSVHYGPKRDFIGELFAAAKQHQPHLRRGTYFSLPEWYNPKYKNGATFGGGPPKNPYTGATLDYTGYVDIDDFVADVQLPQMEALAYAYNTELLWCDIGGPNNSPFMLSKWINWAKDQGRQVTFNSRCGLKGDFDTPEYDPNPTHPLDRKWESSRGMDPHSYGYNHVTPDNEYMTGEAIVTSLIDIVANNGNFLLDIGPRGDGSIAEIMQTNLRDAGAWIRARGEAIFDTTYWSVTAGADPFRYTMTEYAFYIHHIGQPPRVLAIPDPVPFLPGDRVTALGGTANGTPVGFTWTGIGTLKLVLPDAVITGDKYIWTFKIEYVR</sequence>
<name>A0ACC1NL07_9HYPO</name>
<comment type="caution">
    <text evidence="1">The sequence shown here is derived from an EMBL/GenBank/DDBJ whole genome shotgun (WGS) entry which is preliminary data.</text>
</comment>
<gene>
    <name evidence="1" type="ORF">NQ176_g2926</name>
</gene>
<keyword evidence="2" id="KW-1185">Reference proteome</keyword>
<reference evidence="1" key="1">
    <citation type="submission" date="2022-08" db="EMBL/GenBank/DDBJ databases">
        <title>Genome Sequence of Lecanicillium fungicola.</title>
        <authorList>
            <person name="Buettner E."/>
        </authorList>
    </citation>
    <scope>NUCLEOTIDE SEQUENCE</scope>
    <source>
        <strain evidence="1">Babe33</strain>
    </source>
</reference>
<organism evidence="1 2">
    <name type="scientific">Zarea fungicola</name>
    <dbReference type="NCBI Taxonomy" id="93591"/>
    <lineage>
        <taxon>Eukaryota</taxon>
        <taxon>Fungi</taxon>
        <taxon>Dikarya</taxon>
        <taxon>Ascomycota</taxon>
        <taxon>Pezizomycotina</taxon>
        <taxon>Sordariomycetes</taxon>
        <taxon>Hypocreomycetidae</taxon>
        <taxon>Hypocreales</taxon>
        <taxon>Cordycipitaceae</taxon>
        <taxon>Zarea</taxon>
    </lineage>
</organism>
<protein>
    <submittedName>
        <fullName evidence="1">Uncharacterized protein</fullName>
    </submittedName>
</protein>
<dbReference type="EMBL" id="JANJQO010000238">
    <property type="protein sequence ID" value="KAJ2979962.1"/>
    <property type="molecule type" value="Genomic_DNA"/>
</dbReference>
<accession>A0ACC1NL07</accession>
<evidence type="ECO:0000313" key="1">
    <source>
        <dbReference type="EMBL" id="KAJ2979962.1"/>
    </source>
</evidence>
<dbReference type="Proteomes" id="UP001143910">
    <property type="component" value="Unassembled WGS sequence"/>
</dbReference>
<evidence type="ECO:0000313" key="2">
    <source>
        <dbReference type="Proteomes" id="UP001143910"/>
    </source>
</evidence>
<proteinExistence type="predicted"/>